<dbReference type="Proteomes" id="UP000228976">
    <property type="component" value="Unassembled WGS sequence"/>
</dbReference>
<dbReference type="PANTHER" id="PTHR33909:SF1">
    <property type="entry name" value="SEC TRANSLOCON ACCESSORY COMPLEX SUBUNIT YAJC"/>
    <property type="match status" value="1"/>
</dbReference>
<keyword evidence="5 11" id="KW-0812">Transmembrane</keyword>
<dbReference type="Proteomes" id="UP000715651">
    <property type="component" value="Unassembled WGS sequence"/>
</dbReference>
<keyword evidence="3" id="KW-0813">Transport</keyword>
<evidence type="ECO:0000313" key="12">
    <source>
        <dbReference type="EMBL" id="HJF18357.1"/>
    </source>
</evidence>
<organism evidence="13 14">
    <name type="scientific">Aeriscardovia aeriphila</name>
    <dbReference type="NCBI Taxonomy" id="218139"/>
    <lineage>
        <taxon>Bacteria</taxon>
        <taxon>Bacillati</taxon>
        <taxon>Actinomycetota</taxon>
        <taxon>Actinomycetes</taxon>
        <taxon>Bifidobacteriales</taxon>
        <taxon>Bifidobacteriaceae</taxon>
        <taxon>Aeriscardovia</taxon>
    </lineage>
</organism>
<evidence type="ECO:0000256" key="4">
    <source>
        <dbReference type="ARBA" id="ARBA00022475"/>
    </source>
</evidence>
<evidence type="ECO:0000256" key="1">
    <source>
        <dbReference type="ARBA" id="ARBA00004162"/>
    </source>
</evidence>
<comment type="subcellular location">
    <subcellularLocation>
        <location evidence="1">Cell membrane</location>
        <topology evidence="1">Single-pass membrane protein</topology>
    </subcellularLocation>
</comment>
<feature type="transmembrane region" description="Helical" evidence="11">
    <location>
        <begin position="6"/>
        <end position="24"/>
    </location>
</feature>
<dbReference type="EMBL" id="MWWU01000002">
    <property type="protein sequence ID" value="OZG56016.1"/>
    <property type="molecule type" value="Genomic_DNA"/>
</dbReference>
<evidence type="ECO:0000256" key="3">
    <source>
        <dbReference type="ARBA" id="ARBA00022448"/>
    </source>
</evidence>
<keyword evidence="6" id="KW-0653">Protein transport</keyword>
<comment type="caution">
    <text evidence="13">The sequence shown here is derived from an EMBL/GenBank/DDBJ whole genome shotgun (WGS) entry which is preliminary data.</text>
</comment>
<evidence type="ECO:0000256" key="10">
    <source>
        <dbReference type="SAM" id="MobiDB-lite"/>
    </source>
</evidence>
<dbReference type="SMART" id="SM01323">
    <property type="entry name" value="YajC"/>
    <property type="match status" value="1"/>
</dbReference>
<keyword evidence="4" id="KW-1003">Cell membrane</keyword>
<sequence>MNPALLNNLFMVVIIAVLILFMWLSTRKQRKRQQEQENWLNNLQPGDEVATIGGIIGTVVEADIAHDQVVIDSEGTKLRMRVQSIRQAPVVPHYADEDAPAEDSQNSENLEEQAAHATEPNQADEASKQEPVEANEKLTSEDYKNE</sequence>
<protein>
    <submittedName>
        <fullName evidence="12">Preprotein translocase subunit YajC</fullName>
    </submittedName>
    <submittedName>
        <fullName evidence="13">Preprotein translocase, YajC subunit</fullName>
    </submittedName>
</protein>
<evidence type="ECO:0000256" key="6">
    <source>
        <dbReference type="ARBA" id="ARBA00022927"/>
    </source>
</evidence>
<evidence type="ECO:0000256" key="5">
    <source>
        <dbReference type="ARBA" id="ARBA00022692"/>
    </source>
</evidence>
<feature type="compositionally biased region" description="Basic and acidic residues" evidence="10">
    <location>
        <begin position="125"/>
        <end position="146"/>
    </location>
</feature>
<reference evidence="12" key="3">
    <citation type="submission" date="2021-09" db="EMBL/GenBank/DDBJ databases">
        <authorList>
            <person name="Gilroy R."/>
        </authorList>
    </citation>
    <scope>NUCLEOTIDE SEQUENCE</scope>
    <source>
        <strain evidence="12">578</strain>
    </source>
</reference>
<feature type="region of interest" description="Disordered" evidence="10">
    <location>
        <begin position="89"/>
        <end position="146"/>
    </location>
</feature>
<evidence type="ECO:0000313" key="13">
    <source>
        <dbReference type="EMBL" id="OZG56016.1"/>
    </source>
</evidence>
<evidence type="ECO:0000256" key="9">
    <source>
        <dbReference type="ARBA" id="ARBA00023136"/>
    </source>
</evidence>
<dbReference type="AlphaFoldDB" id="A0A261FAS6"/>
<dbReference type="EMBL" id="DYWK01000006">
    <property type="protein sequence ID" value="HJF18357.1"/>
    <property type="molecule type" value="Genomic_DNA"/>
</dbReference>
<evidence type="ECO:0000256" key="7">
    <source>
        <dbReference type="ARBA" id="ARBA00022989"/>
    </source>
</evidence>
<dbReference type="InterPro" id="IPR003849">
    <property type="entry name" value="Preprotein_translocase_YajC"/>
</dbReference>
<proteinExistence type="inferred from homology"/>
<dbReference type="OrthoDB" id="3240462at2"/>
<evidence type="ECO:0000256" key="11">
    <source>
        <dbReference type="SAM" id="Phobius"/>
    </source>
</evidence>
<name>A0A261FAS6_9BIFI</name>
<dbReference type="GO" id="GO:0005886">
    <property type="term" value="C:plasma membrane"/>
    <property type="evidence" value="ECO:0007669"/>
    <property type="project" value="UniProtKB-SubCell"/>
</dbReference>
<dbReference type="NCBIfam" id="TIGR00739">
    <property type="entry name" value="yajC"/>
    <property type="match status" value="1"/>
</dbReference>
<evidence type="ECO:0000256" key="8">
    <source>
        <dbReference type="ARBA" id="ARBA00023010"/>
    </source>
</evidence>
<keyword evidence="7 11" id="KW-1133">Transmembrane helix</keyword>
<comment type="similarity">
    <text evidence="2">Belongs to the YajC family.</text>
</comment>
<keyword evidence="14" id="KW-1185">Reference proteome</keyword>
<dbReference type="Pfam" id="PF02699">
    <property type="entry name" value="YajC"/>
    <property type="match status" value="1"/>
</dbReference>
<reference evidence="13 14" key="1">
    <citation type="journal article" date="2017" name="BMC Genomics">
        <title>Comparative genomic and phylogenomic analyses of the Bifidobacteriaceae family.</title>
        <authorList>
            <person name="Lugli G.A."/>
            <person name="Milani C."/>
            <person name="Turroni F."/>
            <person name="Duranti S."/>
            <person name="Mancabelli L."/>
            <person name="Mangifesta M."/>
            <person name="Ferrario C."/>
            <person name="Modesto M."/>
            <person name="Mattarelli P."/>
            <person name="Jiri K."/>
            <person name="van Sinderen D."/>
            <person name="Ventura M."/>
        </authorList>
    </citation>
    <scope>NUCLEOTIDE SEQUENCE [LARGE SCALE GENOMIC DNA]</scope>
    <source>
        <strain evidence="13 14">LMG 21773</strain>
    </source>
</reference>
<reference evidence="12" key="2">
    <citation type="journal article" date="2021" name="PeerJ">
        <title>Extensive microbial diversity within the chicken gut microbiome revealed by metagenomics and culture.</title>
        <authorList>
            <person name="Gilroy R."/>
            <person name="Ravi A."/>
            <person name="Getino M."/>
            <person name="Pursley I."/>
            <person name="Horton D.L."/>
            <person name="Alikhan N.F."/>
            <person name="Baker D."/>
            <person name="Gharbi K."/>
            <person name="Hall N."/>
            <person name="Watson M."/>
            <person name="Adriaenssens E.M."/>
            <person name="Foster-Nyarko E."/>
            <person name="Jarju S."/>
            <person name="Secka A."/>
            <person name="Antonio M."/>
            <person name="Oren A."/>
            <person name="Chaudhuri R.R."/>
            <person name="La Ragione R."/>
            <person name="Hildebrand F."/>
            <person name="Pallen M.J."/>
        </authorList>
    </citation>
    <scope>NUCLEOTIDE SEQUENCE</scope>
    <source>
        <strain evidence="12">578</strain>
    </source>
</reference>
<evidence type="ECO:0000313" key="14">
    <source>
        <dbReference type="Proteomes" id="UP000228976"/>
    </source>
</evidence>
<keyword evidence="9 11" id="KW-0472">Membrane</keyword>
<evidence type="ECO:0000256" key="2">
    <source>
        <dbReference type="ARBA" id="ARBA00006742"/>
    </source>
</evidence>
<dbReference type="PANTHER" id="PTHR33909">
    <property type="entry name" value="SEC TRANSLOCON ACCESSORY COMPLEX SUBUNIT YAJC"/>
    <property type="match status" value="1"/>
</dbReference>
<keyword evidence="8" id="KW-0811">Translocation</keyword>
<dbReference type="RefSeq" id="WP_094689589.1">
    <property type="nucleotide sequence ID" value="NZ_JACBYZ010000001.1"/>
</dbReference>
<dbReference type="GO" id="GO:0015031">
    <property type="term" value="P:protein transport"/>
    <property type="evidence" value="ECO:0007669"/>
    <property type="project" value="UniProtKB-KW"/>
</dbReference>
<accession>A0A261FAS6</accession>
<gene>
    <name evidence="12" type="primary">yajC</name>
    <name evidence="13" type="ORF">AEAE_0504</name>
    <name evidence="12" type="ORF">K8U78_04290</name>
</gene>